<keyword evidence="2" id="KW-0472">Membrane</keyword>
<keyword evidence="2" id="KW-1133">Transmembrane helix</keyword>
<accession>A0ABT4TRS0</accession>
<feature type="region of interest" description="Disordered" evidence="1">
    <location>
        <begin position="1"/>
        <end position="74"/>
    </location>
</feature>
<protein>
    <submittedName>
        <fullName evidence="3">Uncharacterized protein</fullName>
    </submittedName>
</protein>
<dbReference type="Proteomes" id="UP001165685">
    <property type="component" value="Unassembled WGS sequence"/>
</dbReference>
<sequence>MSTPEDGGAGAPRDDDRTDGGRTGPDFAPAAVADDSGRHAQEPGSGEGLEDAAAAGEDPQAEAGEGGDEQGRAGPKRFASVLTSEAFAIGSVLALAASFAGTRAVEIVASVTATSQEGMLKALALGDGVPALLAVILAAGSLSVAGPDTRSWARWLGGGVLIVAVLALVAAVGAFLLVPPPAPMPPMIPGN</sequence>
<name>A0ABT4TRS0_9ACTN</name>
<evidence type="ECO:0000256" key="2">
    <source>
        <dbReference type="SAM" id="Phobius"/>
    </source>
</evidence>
<proteinExistence type="predicted"/>
<feature type="compositionally biased region" description="Low complexity" evidence="1">
    <location>
        <begin position="51"/>
        <end position="63"/>
    </location>
</feature>
<dbReference type="EMBL" id="JAQFWP010000053">
    <property type="protein sequence ID" value="MDA2807367.1"/>
    <property type="molecule type" value="Genomic_DNA"/>
</dbReference>
<feature type="transmembrane region" description="Helical" evidence="2">
    <location>
        <begin position="156"/>
        <end position="178"/>
    </location>
</feature>
<evidence type="ECO:0000313" key="3">
    <source>
        <dbReference type="EMBL" id="MDA2807367.1"/>
    </source>
</evidence>
<reference evidence="3" key="1">
    <citation type="submission" date="2023-01" db="EMBL/GenBank/DDBJ databases">
        <title>Draft genome sequence of Nocardiopsis sp. LSu2-4 isolated from halophytes.</title>
        <authorList>
            <person name="Duangmal K."/>
            <person name="Chantavorakit T."/>
        </authorList>
    </citation>
    <scope>NUCLEOTIDE SEQUENCE</scope>
    <source>
        <strain evidence="3">LSu2-4</strain>
    </source>
</reference>
<evidence type="ECO:0000313" key="4">
    <source>
        <dbReference type="Proteomes" id="UP001165685"/>
    </source>
</evidence>
<feature type="transmembrane region" description="Helical" evidence="2">
    <location>
        <begin position="122"/>
        <end position="144"/>
    </location>
</feature>
<dbReference type="RefSeq" id="WP_270679996.1">
    <property type="nucleotide sequence ID" value="NZ_JAQFWP010000053.1"/>
</dbReference>
<keyword evidence="4" id="KW-1185">Reference proteome</keyword>
<comment type="caution">
    <text evidence="3">The sequence shown here is derived from an EMBL/GenBank/DDBJ whole genome shotgun (WGS) entry which is preliminary data.</text>
</comment>
<evidence type="ECO:0000256" key="1">
    <source>
        <dbReference type="SAM" id="MobiDB-lite"/>
    </source>
</evidence>
<keyword evidence="2" id="KW-0812">Transmembrane</keyword>
<gene>
    <name evidence="3" type="ORF">O4U47_22865</name>
</gene>
<organism evidence="3 4">
    <name type="scientific">Nocardiopsis suaedae</name>
    <dbReference type="NCBI Taxonomy" id="3018444"/>
    <lineage>
        <taxon>Bacteria</taxon>
        <taxon>Bacillati</taxon>
        <taxon>Actinomycetota</taxon>
        <taxon>Actinomycetes</taxon>
        <taxon>Streptosporangiales</taxon>
        <taxon>Nocardiopsidaceae</taxon>
        <taxon>Nocardiopsis</taxon>
    </lineage>
</organism>
<feature type="transmembrane region" description="Helical" evidence="2">
    <location>
        <begin position="78"/>
        <end position="102"/>
    </location>
</feature>